<dbReference type="InterPro" id="IPR003805">
    <property type="entry name" value="CobS"/>
</dbReference>
<dbReference type="HOGENOM" id="CLU_057426_1_2_0"/>
<evidence type="ECO:0000256" key="11">
    <source>
        <dbReference type="ARBA" id="ARBA00022842"/>
    </source>
</evidence>
<dbReference type="GO" id="GO:0009236">
    <property type="term" value="P:cobalamin biosynthetic process"/>
    <property type="evidence" value="ECO:0007669"/>
    <property type="project" value="UniProtKB-UniRule"/>
</dbReference>
<dbReference type="EMBL" id="CM001377">
    <property type="protein sequence ID" value="EHM10886.1"/>
    <property type="molecule type" value="Genomic_DNA"/>
</dbReference>
<feature type="transmembrane region" description="Helical" evidence="19">
    <location>
        <begin position="186"/>
        <end position="219"/>
    </location>
</feature>
<keyword evidence="10 19" id="KW-0812">Transmembrane</keyword>
<keyword evidence="11 19" id="KW-0460">Magnesium</keyword>
<comment type="catalytic activity">
    <reaction evidence="17 19">
        <text>alpha-ribazole + adenosylcob(III)inamide-GDP = adenosylcob(III)alamin + GMP + H(+)</text>
        <dbReference type="Rhea" id="RHEA:16049"/>
        <dbReference type="ChEBI" id="CHEBI:10329"/>
        <dbReference type="ChEBI" id="CHEBI:15378"/>
        <dbReference type="ChEBI" id="CHEBI:18408"/>
        <dbReference type="ChEBI" id="CHEBI:58115"/>
        <dbReference type="ChEBI" id="CHEBI:60487"/>
        <dbReference type="EC" id="2.7.8.26"/>
    </reaction>
</comment>
<keyword evidence="13 19" id="KW-0472">Membrane</keyword>
<evidence type="ECO:0000256" key="12">
    <source>
        <dbReference type="ARBA" id="ARBA00022989"/>
    </source>
</evidence>
<evidence type="ECO:0000256" key="6">
    <source>
        <dbReference type="ARBA" id="ARBA00015850"/>
    </source>
</evidence>
<feature type="transmembrane region" description="Helical" evidence="19">
    <location>
        <begin position="66"/>
        <end position="83"/>
    </location>
</feature>
<keyword evidence="12 19" id="KW-1133">Transmembrane helix</keyword>
<comment type="catalytic activity">
    <reaction evidence="18 19">
        <text>alpha-ribazole 5'-phosphate + adenosylcob(III)inamide-GDP = adenosylcob(III)alamin 5'-phosphate + GMP + H(+)</text>
        <dbReference type="Rhea" id="RHEA:23560"/>
        <dbReference type="ChEBI" id="CHEBI:15378"/>
        <dbReference type="ChEBI" id="CHEBI:57918"/>
        <dbReference type="ChEBI" id="CHEBI:58115"/>
        <dbReference type="ChEBI" id="CHEBI:60487"/>
        <dbReference type="ChEBI" id="CHEBI:60493"/>
        <dbReference type="EC" id="2.7.8.26"/>
    </reaction>
</comment>
<comment type="subcellular location">
    <subcellularLocation>
        <location evidence="2 19">Cell membrane</location>
        <topology evidence="2 19">Multi-pass membrane protein</topology>
    </subcellularLocation>
</comment>
<evidence type="ECO:0000256" key="16">
    <source>
        <dbReference type="ARBA" id="ARBA00032853"/>
    </source>
</evidence>
<dbReference type="EC" id="2.7.8.26" evidence="5 19"/>
<evidence type="ECO:0000313" key="20">
    <source>
        <dbReference type="EMBL" id="EHM10886.1"/>
    </source>
</evidence>
<evidence type="ECO:0000256" key="1">
    <source>
        <dbReference type="ARBA" id="ARBA00001946"/>
    </source>
</evidence>
<accession>H0UR49</accession>
<name>H0UR49_9BACT</name>
<feature type="transmembrane region" description="Helical" evidence="19">
    <location>
        <begin position="144"/>
        <end position="166"/>
    </location>
</feature>
<comment type="function">
    <text evidence="14 19">Joins adenosylcobinamide-GDP and alpha-ribazole to generate adenosylcobalamin (Ado-cobalamin). Also synthesizes adenosylcobalamin 5'-phosphate from adenosylcobinamide-GDP and alpha-ribazole 5'-phosphate.</text>
</comment>
<organism evidence="20 21">
    <name type="scientific">Thermanaerovibrio velox DSM 12556</name>
    <dbReference type="NCBI Taxonomy" id="926567"/>
    <lineage>
        <taxon>Bacteria</taxon>
        <taxon>Thermotogati</taxon>
        <taxon>Synergistota</taxon>
        <taxon>Synergistia</taxon>
        <taxon>Synergistales</taxon>
        <taxon>Synergistaceae</taxon>
        <taxon>Thermanaerovibrio</taxon>
    </lineage>
</organism>
<dbReference type="UniPathway" id="UPA00148">
    <property type="reaction ID" value="UER00238"/>
</dbReference>
<dbReference type="GO" id="GO:0008818">
    <property type="term" value="F:cobalamin 5'-phosphate synthase activity"/>
    <property type="evidence" value="ECO:0007669"/>
    <property type="project" value="UniProtKB-UniRule"/>
</dbReference>
<comment type="pathway">
    <text evidence="3 19">Cofactor biosynthesis; adenosylcobalamin biosynthesis; adenosylcobalamin from cob(II)yrinate a,c-diamide: step 7/7.</text>
</comment>
<dbReference type="Proteomes" id="UP000005730">
    <property type="component" value="Chromosome"/>
</dbReference>
<evidence type="ECO:0000256" key="17">
    <source>
        <dbReference type="ARBA" id="ARBA00048623"/>
    </source>
</evidence>
<dbReference type="GO" id="GO:0005886">
    <property type="term" value="C:plasma membrane"/>
    <property type="evidence" value="ECO:0007669"/>
    <property type="project" value="UniProtKB-SubCell"/>
</dbReference>
<keyword evidence="7 19" id="KW-1003">Cell membrane</keyword>
<dbReference type="GO" id="GO:0051073">
    <property type="term" value="F:adenosylcobinamide-GDP ribazoletransferase activity"/>
    <property type="evidence" value="ECO:0007669"/>
    <property type="project" value="UniProtKB-UniRule"/>
</dbReference>
<evidence type="ECO:0000256" key="18">
    <source>
        <dbReference type="ARBA" id="ARBA00049504"/>
    </source>
</evidence>
<sequence>MKEYLVFVPRGFMVMWNLLTRLPRLGDSYPTTDSPGVLALGPLVGLVMGLMVGTVGLVAFQGLPGLLTGALCGSAYSLLGWSLHLDGFADLWDGLGSGRRGDAMREVMKDSRSGAFGVMGMVLGLLAWCSACGDLRGVHLPLGLALAGALGRFSLLACAFLGRYPWVSGLGGVFVGRLKGPHLALGALWCAPFAIVLPWPLLLGLLGLSGLLGALMAIWMNQRMGGVNGDVLGACEVLGEIGVLAILAKFI</sequence>
<evidence type="ECO:0000256" key="2">
    <source>
        <dbReference type="ARBA" id="ARBA00004651"/>
    </source>
</evidence>
<evidence type="ECO:0000256" key="10">
    <source>
        <dbReference type="ARBA" id="ARBA00022692"/>
    </source>
</evidence>
<keyword evidence="21" id="KW-1185">Reference proteome</keyword>
<dbReference type="HAMAP" id="MF_00719">
    <property type="entry name" value="CobS"/>
    <property type="match status" value="1"/>
</dbReference>
<evidence type="ECO:0000256" key="14">
    <source>
        <dbReference type="ARBA" id="ARBA00025228"/>
    </source>
</evidence>
<keyword evidence="9 19" id="KW-0808">Transferase</keyword>
<dbReference type="PANTHER" id="PTHR34148:SF1">
    <property type="entry name" value="ADENOSYLCOBINAMIDE-GDP RIBAZOLETRANSFERASE"/>
    <property type="match status" value="1"/>
</dbReference>
<dbReference type="STRING" id="926567.TheveDRAFT_1768"/>
<dbReference type="AlphaFoldDB" id="H0UR49"/>
<feature type="transmembrane region" description="Helical" evidence="19">
    <location>
        <begin position="37"/>
        <end position="59"/>
    </location>
</feature>
<dbReference type="PANTHER" id="PTHR34148">
    <property type="entry name" value="ADENOSYLCOBINAMIDE-GDP RIBAZOLETRANSFERASE"/>
    <property type="match status" value="1"/>
</dbReference>
<evidence type="ECO:0000313" key="21">
    <source>
        <dbReference type="Proteomes" id="UP000005730"/>
    </source>
</evidence>
<evidence type="ECO:0000256" key="5">
    <source>
        <dbReference type="ARBA" id="ARBA00013200"/>
    </source>
</evidence>
<gene>
    <name evidence="19" type="primary">cobS</name>
    <name evidence="20" type="ORF">TheveDRAFT_1768</name>
</gene>
<evidence type="ECO:0000256" key="15">
    <source>
        <dbReference type="ARBA" id="ARBA00032605"/>
    </source>
</evidence>
<proteinExistence type="inferred from homology"/>
<comment type="cofactor">
    <cofactor evidence="1 19">
        <name>Mg(2+)</name>
        <dbReference type="ChEBI" id="CHEBI:18420"/>
    </cofactor>
</comment>
<dbReference type="Pfam" id="PF02654">
    <property type="entry name" value="CobS"/>
    <property type="match status" value="1"/>
</dbReference>
<evidence type="ECO:0000256" key="13">
    <source>
        <dbReference type="ARBA" id="ARBA00023136"/>
    </source>
</evidence>
<feature type="transmembrane region" description="Helical" evidence="19">
    <location>
        <begin position="114"/>
        <end position="132"/>
    </location>
</feature>
<evidence type="ECO:0000256" key="3">
    <source>
        <dbReference type="ARBA" id="ARBA00004663"/>
    </source>
</evidence>
<evidence type="ECO:0000256" key="7">
    <source>
        <dbReference type="ARBA" id="ARBA00022475"/>
    </source>
</evidence>
<evidence type="ECO:0000256" key="19">
    <source>
        <dbReference type="HAMAP-Rule" id="MF_00719"/>
    </source>
</evidence>
<reference evidence="20 21" key="1">
    <citation type="submission" date="2011-10" db="EMBL/GenBank/DDBJ databases">
        <title>The Noncontiguous Finished genome of Thermanaerovibrio velox DSM 12556.</title>
        <authorList>
            <consortium name="US DOE Joint Genome Institute (JGI-PGF)"/>
            <person name="Lucas S."/>
            <person name="Copeland A."/>
            <person name="Lapidus A."/>
            <person name="Glavina del Rio T."/>
            <person name="Dalin E."/>
            <person name="Tice H."/>
            <person name="Bruce D."/>
            <person name="Goodwin L."/>
            <person name="Pitluck S."/>
            <person name="Peters L."/>
            <person name="Mikhailova N."/>
            <person name="Teshima H."/>
            <person name="Kyrpides N."/>
            <person name="Mavromatis K."/>
            <person name="Ivanova N."/>
            <person name="Markowitz V."/>
            <person name="Cheng J.-F."/>
            <person name="Hugenholtz P."/>
            <person name="Woyke T."/>
            <person name="Wu D."/>
            <person name="Spring S."/>
            <person name="Brambilla E.-M."/>
            <person name="Klenk H.-P."/>
            <person name="Eisen J.A."/>
        </authorList>
    </citation>
    <scope>NUCLEOTIDE SEQUENCE [LARGE SCALE GENOMIC DNA]</scope>
    <source>
        <strain evidence="20 21">DSM 12556</strain>
    </source>
</reference>
<protein>
    <recommendedName>
        <fullName evidence="6 19">Adenosylcobinamide-GDP ribazoletransferase</fullName>
        <ecNumber evidence="5 19">2.7.8.26</ecNumber>
    </recommendedName>
    <alternativeName>
        <fullName evidence="16 19">Cobalamin synthase</fullName>
    </alternativeName>
    <alternativeName>
        <fullName evidence="15 19">Cobalamin-5'-phosphate synthase</fullName>
    </alternativeName>
</protein>
<evidence type="ECO:0000256" key="4">
    <source>
        <dbReference type="ARBA" id="ARBA00010561"/>
    </source>
</evidence>
<evidence type="ECO:0000256" key="9">
    <source>
        <dbReference type="ARBA" id="ARBA00022679"/>
    </source>
</evidence>
<dbReference type="eggNOG" id="COG0368">
    <property type="taxonomic scope" value="Bacteria"/>
</dbReference>
<evidence type="ECO:0000256" key="8">
    <source>
        <dbReference type="ARBA" id="ARBA00022573"/>
    </source>
</evidence>
<keyword evidence="8 19" id="KW-0169">Cobalamin biosynthesis</keyword>
<comment type="similarity">
    <text evidence="4 19">Belongs to the CobS family.</text>
</comment>